<evidence type="ECO:0000313" key="18">
    <source>
        <dbReference type="Proteomes" id="UP000304912"/>
    </source>
</evidence>
<evidence type="ECO:0000256" key="9">
    <source>
        <dbReference type="ARBA" id="ARBA00022722"/>
    </source>
</evidence>
<evidence type="ECO:0000256" key="12">
    <source>
        <dbReference type="ARBA" id="ARBA00022759"/>
    </source>
</evidence>
<proteinExistence type="inferred from homology"/>
<dbReference type="GO" id="GO:0016787">
    <property type="term" value="F:hydrolase activity"/>
    <property type="evidence" value="ECO:0007669"/>
    <property type="project" value="UniProtKB-KW"/>
</dbReference>
<keyword evidence="13 17" id="KW-0378">Hydrolase</keyword>
<keyword evidence="7" id="KW-0820">tRNA-binding</keyword>
<dbReference type="InterPro" id="IPR019307">
    <property type="entry name" value="RNA-bd_AU-1/RNase_E/G"/>
</dbReference>
<accession>A0A5B7Y9T9</accession>
<evidence type="ECO:0000256" key="11">
    <source>
        <dbReference type="ARBA" id="ARBA00022730"/>
    </source>
</evidence>
<dbReference type="InterPro" id="IPR004659">
    <property type="entry name" value="RNase_E/G"/>
</dbReference>
<feature type="domain" description="S1 motif" evidence="16">
    <location>
        <begin position="39"/>
        <end position="122"/>
    </location>
</feature>
<evidence type="ECO:0000256" key="4">
    <source>
        <dbReference type="ARBA" id="ARBA00017719"/>
    </source>
</evidence>
<comment type="similarity">
    <text evidence="3">Belongs to the RNase E/G family. RNase G subfamily.</text>
</comment>
<protein>
    <recommendedName>
        <fullName evidence="4">Ribonuclease G</fullName>
    </recommendedName>
</protein>
<comment type="cofactor">
    <cofactor evidence="1">
        <name>Mg(2+)</name>
        <dbReference type="ChEBI" id="CHEBI:18420"/>
    </cofactor>
</comment>
<evidence type="ECO:0000256" key="6">
    <source>
        <dbReference type="ARBA" id="ARBA00022552"/>
    </source>
</evidence>
<evidence type="ECO:0000256" key="3">
    <source>
        <dbReference type="ARBA" id="ARBA00005663"/>
    </source>
</evidence>
<evidence type="ECO:0000256" key="1">
    <source>
        <dbReference type="ARBA" id="ARBA00001946"/>
    </source>
</evidence>
<keyword evidence="8" id="KW-0819">tRNA processing</keyword>
<dbReference type="Gene3D" id="2.40.50.140">
    <property type="entry name" value="Nucleic acid-binding proteins"/>
    <property type="match status" value="1"/>
</dbReference>
<dbReference type="GO" id="GO:0019843">
    <property type="term" value="F:rRNA binding"/>
    <property type="evidence" value="ECO:0007669"/>
    <property type="project" value="UniProtKB-KW"/>
</dbReference>
<dbReference type="InterPro" id="IPR048583">
    <property type="entry name" value="RNase_E_G_thioredoxin-like"/>
</dbReference>
<dbReference type="GO" id="GO:0000049">
    <property type="term" value="F:tRNA binding"/>
    <property type="evidence" value="ECO:0007669"/>
    <property type="project" value="UniProtKB-KW"/>
</dbReference>
<evidence type="ECO:0000256" key="14">
    <source>
        <dbReference type="ARBA" id="ARBA00022842"/>
    </source>
</evidence>
<dbReference type="InterPro" id="IPR003029">
    <property type="entry name" value="S1_domain"/>
</dbReference>
<evidence type="ECO:0000256" key="10">
    <source>
        <dbReference type="ARBA" id="ARBA00022723"/>
    </source>
</evidence>
<evidence type="ECO:0000256" key="8">
    <source>
        <dbReference type="ARBA" id="ARBA00022694"/>
    </source>
</evidence>
<evidence type="ECO:0000256" key="7">
    <source>
        <dbReference type="ARBA" id="ARBA00022555"/>
    </source>
</evidence>
<gene>
    <name evidence="17" type="ORF">FBQ74_01155</name>
</gene>
<dbReference type="GO" id="GO:0005737">
    <property type="term" value="C:cytoplasm"/>
    <property type="evidence" value="ECO:0007669"/>
    <property type="project" value="UniProtKB-SubCell"/>
</dbReference>
<dbReference type="SUPFAM" id="SSF50249">
    <property type="entry name" value="Nucleic acid-binding proteins"/>
    <property type="match status" value="1"/>
</dbReference>
<dbReference type="KEGG" id="salk:FBQ74_01155"/>
<dbReference type="GO" id="GO:0046872">
    <property type="term" value="F:metal ion binding"/>
    <property type="evidence" value="ECO:0007669"/>
    <property type="project" value="UniProtKB-KW"/>
</dbReference>
<dbReference type="AlphaFoldDB" id="A0A5B7Y9T9"/>
<evidence type="ECO:0000256" key="15">
    <source>
        <dbReference type="ARBA" id="ARBA00022884"/>
    </source>
</evidence>
<dbReference type="NCBIfam" id="TIGR00757">
    <property type="entry name" value="RNaseEG"/>
    <property type="match status" value="1"/>
</dbReference>
<dbReference type="FunFam" id="2.40.50.140:FF:000028">
    <property type="entry name" value="Ribonuclease G"/>
    <property type="match status" value="1"/>
</dbReference>
<dbReference type="NCBIfam" id="NF008689">
    <property type="entry name" value="PRK11712.1"/>
    <property type="match status" value="1"/>
</dbReference>
<evidence type="ECO:0000256" key="2">
    <source>
        <dbReference type="ARBA" id="ARBA00004496"/>
    </source>
</evidence>
<dbReference type="InterPro" id="IPR012340">
    <property type="entry name" value="NA-bd_OB-fold"/>
</dbReference>
<evidence type="ECO:0000256" key="13">
    <source>
        <dbReference type="ARBA" id="ARBA00022801"/>
    </source>
</evidence>
<dbReference type="Proteomes" id="UP000304912">
    <property type="component" value="Chromosome"/>
</dbReference>
<organism evidence="17 18">
    <name type="scientific">Salinimonas iocasae</name>
    <dbReference type="NCBI Taxonomy" id="2572577"/>
    <lineage>
        <taxon>Bacteria</taxon>
        <taxon>Pseudomonadati</taxon>
        <taxon>Pseudomonadota</taxon>
        <taxon>Gammaproteobacteria</taxon>
        <taxon>Alteromonadales</taxon>
        <taxon>Alteromonadaceae</taxon>
        <taxon>Alteromonas/Salinimonas group</taxon>
        <taxon>Salinimonas</taxon>
    </lineage>
</organism>
<keyword evidence="10" id="KW-0479">Metal-binding</keyword>
<name>A0A5B7Y9T9_9ALTE</name>
<dbReference type="OrthoDB" id="9804278at2"/>
<dbReference type="PANTHER" id="PTHR30001:SF0">
    <property type="entry name" value="RIBONUCLEASE G"/>
    <property type="match status" value="1"/>
</dbReference>
<dbReference type="CDD" id="cd04453">
    <property type="entry name" value="S1_RNase_E"/>
    <property type="match status" value="1"/>
</dbReference>
<dbReference type="FunFam" id="3.40.1260.20:FF:000001">
    <property type="entry name" value="Ribonuclease G Rng"/>
    <property type="match status" value="1"/>
</dbReference>
<dbReference type="SMART" id="SM00316">
    <property type="entry name" value="S1"/>
    <property type="match status" value="1"/>
</dbReference>
<dbReference type="GO" id="GO:0008033">
    <property type="term" value="P:tRNA processing"/>
    <property type="evidence" value="ECO:0007669"/>
    <property type="project" value="UniProtKB-KW"/>
</dbReference>
<keyword evidence="18" id="KW-1185">Reference proteome</keyword>
<dbReference type="GO" id="GO:0006364">
    <property type="term" value="P:rRNA processing"/>
    <property type="evidence" value="ECO:0007669"/>
    <property type="project" value="UniProtKB-KW"/>
</dbReference>
<keyword evidence="5" id="KW-0963">Cytoplasm</keyword>
<keyword evidence="15" id="KW-0694">RNA-binding</keyword>
<keyword evidence="9" id="KW-0540">Nuclease</keyword>
<reference evidence="17 18" key="1">
    <citation type="submission" date="2019-04" db="EMBL/GenBank/DDBJ databases">
        <title>Salinimonas iocasae sp. nov., a halophilic bacterium isolated from the outer tube casing of tubeworms in Okinawa Trough.</title>
        <authorList>
            <person name="Zhang H."/>
            <person name="Wang H."/>
            <person name="Li C."/>
        </authorList>
    </citation>
    <scope>NUCLEOTIDE SEQUENCE [LARGE SCALE GENOMIC DNA]</scope>
    <source>
        <strain evidence="17 18">KX18D6</strain>
    </source>
</reference>
<dbReference type="GO" id="GO:0004540">
    <property type="term" value="F:RNA nuclease activity"/>
    <property type="evidence" value="ECO:0007669"/>
    <property type="project" value="InterPro"/>
</dbReference>
<comment type="subcellular location">
    <subcellularLocation>
        <location evidence="2">Cytoplasm</location>
    </subcellularLocation>
</comment>
<evidence type="ECO:0000256" key="5">
    <source>
        <dbReference type="ARBA" id="ARBA00022490"/>
    </source>
</evidence>
<keyword evidence="12" id="KW-0255">Endonuclease</keyword>
<sequence>MSGELLINVTPSESRVALIENGILQEIHVERHTKKGLVGNMYRGKVSRVLPGMQAAFVDIGLEKAAFLHASDIVLHNEIVGEVTASHIQKQDIRELVREGQEIVVQVVKDPIGTKGARLTTDITIPSRYLVFMPSVTHVGVSQRIEDENERERLKTLMEEFCDDDGGFILRTAAEGVSKTELSQDAAFLRRLWNKIQQRMKKKKSNVLYEDLPLARRVIRDFVGTELDRIRIDSKLSFHELEEFTKEYVPELSNKLDYYRGDRPIFDLYDVENEVQRALERRVDLKSGGYLIIDQTEAMTTIDINTGAFVGHRNLEETIFNTNIEATLAIARQLRLRNLGGMILIDFIDMTEPDHKRRVLHSLEVATSKDRAKINIHGFTALGLIEMTRKRTRESLEHVLCGDCPVCKGRGTMKTIETICFEIMREIVRVNRAYDADKFVVYASPHVAEALLGEESHMLAELEVFVSKQIKVQTEPLYNQDKYDVVMM</sequence>
<dbReference type="Pfam" id="PF10150">
    <property type="entry name" value="RNase_E_G"/>
    <property type="match status" value="1"/>
</dbReference>
<dbReference type="PANTHER" id="PTHR30001">
    <property type="entry name" value="RIBONUCLEASE"/>
    <property type="match status" value="1"/>
</dbReference>
<dbReference type="Pfam" id="PF00575">
    <property type="entry name" value="S1"/>
    <property type="match status" value="1"/>
</dbReference>
<dbReference type="GO" id="GO:0004519">
    <property type="term" value="F:endonuclease activity"/>
    <property type="evidence" value="ECO:0007669"/>
    <property type="project" value="UniProtKB-KW"/>
</dbReference>
<dbReference type="PROSITE" id="PS50126">
    <property type="entry name" value="S1"/>
    <property type="match status" value="1"/>
</dbReference>
<keyword evidence="11" id="KW-0699">rRNA-binding</keyword>
<dbReference type="RefSeq" id="WP_139754927.1">
    <property type="nucleotide sequence ID" value="NZ_CP039852.1"/>
</dbReference>
<evidence type="ECO:0000259" key="16">
    <source>
        <dbReference type="PROSITE" id="PS50126"/>
    </source>
</evidence>
<evidence type="ECO:0000313" key="17">
    <source>
        <dbReference type="EMBL" id="QCZ92165.1"/>
    </source>
</evidence>
<dbReference type="EMBL" id="CP039852">
    <property type="protein sequence ID" value="QCZ92165.1"/>
    <property type="molecule type" value="Genomic_DNA"/>
</dbReference>
<dbReference type="Pfam" id="PF20833">
    <property type="entry name" value="RNase_E_G_Thio"/>
    <property type="match status" value="1"/>
</dbReference>
<dbReference type="Gene3D" id="3.40.1260.20">
    <property type="entry name" value="Ribonuclease E, catalytic domain"/>
    <property type="match status" value="1"/>
</dbReference>
<keyword evidence="6" id="KW-0698">rRNA processing</keyword>
<keyword evidence="14" id="KW-0460">Magnesium</keyword>